<feature type="non-terminal residue" evidence="1">
    <location>
        <position position="83"/>
    </location>
</feature>
<protein>
    <submittedName>
        <fullName evidence="1">Retrotransposon protein</fullName>
    </submittedName>
</protein>
<comment type="caution">
    <text evidence="1">The sequence shown here is derived from an EMBL/GenBank/DDBJ whole genome shotgun (WGS) entry which is preliminary data.</text>
</comment>
<accession>A0A392TE71</accession>
<dbReference type="EMBL" id="LXQA010550301">
    <property type="protein sequence ID" value="MCI58697.1"/>
    <property type="molecule type" value="Genomic_DNA"/>
</dbReference>
<dbReference type="AlphaFoldDB" id="A0A392TE71"/>
<reference evidence="1 2" key="1">
    <citation type="journal article" date="2018" name="Front. Plant Sci.">
        <title>Red Clover (Trifolium pratense) and Zigzag Clover (T. medium) - A Picture of Genomic Similarities and Differences.</title>
        <authorList>
            <person name="Dluhosova J."/>
            <person name="Istvanek J."/>
            <person name="Nedelnik J."/>
            <person name="Repkova J."/>
        </authorList>
    </citation>
    <scope>NUCLEOTIDE SEQUENCE [LARGE SCALE GENOMIC DNA]</scope>
    <source>
        <strain evidence="2">cv. 10/8</strain>
        <tissue evidence="1">Leaf</tissue>
    </source>
</reference>
<evidence type="ECO:0000313" key="2">
    <source>
        <dbReference type="Proteomes" id="UP000265520"/>
    </source>
</evidence>
<proteinExistence type="predicted"/>
<dbReference type="Proteomes" id="UP000265520">
    <property type="component" value="Unassembled WGS sequence"/>
</dbReference>
<evidence type="ECO:0000313" key="1">
    <source>
        <dbReference type="EMBL" id="MCI58697.1"/>
    </source>
</evidence>
<keyword evidence="2" id="KW-1185">Reference proteome</keyword>
<sequence length="83" mass="9554">MSPVELQARCNKGLCYNCDEKYVQGHRCKRSFHLLIVEPDDEAEDATTLQLQAQDHVVQVAVSTQIRIWPRSSAYTLSWVTQF</sequence>
<organism evidence="1 2">
    <name type="scientific">Trifolium medium</name>
    <dbReference type="NCBI Taxonomy" id="97028"/>
    <lineage>
        <taxon>Eukaryota</taxon>
        <taxon>Viridiplantae</taxon>
        <taxon>Streptophyta</taxon>
        <taxon>Embryophyta</taxon>
        <taxon>Tracheophyta</taxon>
        <taxon>Spermatophyta</taxon>
        <taxon>Magnoliopsida</taxon>
        <taxon>eudicotyledons</taxon>
        <taxon>Gunneridae</taxon>
        <taxon>Pentapetalae</taxon>
        <taxon>rosids</taxon>
        <taxon>fabids</taxon>
        <taxon>Fabales</taxon>
        <taxon>Fabaceae</taxon>
        <taxon>Papilionoideae</taxon>
        <taxon>50 kb inversion clade</taxon>
        <taxon>NPAAA clade</taxon>
        <taxon>Hologalegina</taxon>
        <taxon>IRL clade</taxon>
        <taxon>Trifolieae</taxon>
        <taxon>Trifolium</taxon>
    </lineage>
</organism>
<name>A0A392TE71_9FABA</name>